<protein>
    <submittedName>
        <fullName evidence="2">Uncharacterized protein</fullName>
    </submittedName>
</protein>
<gene>
    <name evidence="2" type="ORF">L1049_026510</name>
</gene>
<reference evidence="2 3" key="1">
    <citation type="journal article" date="2024" name="Plant J.">
        <title>Genome sequences and population genomics reveal climatic adaptation and genomic divergence between two closely related sweetgum species.</title>
        <authorList>
            <person name="Xu W.Q."/>
            <person name="Ren C.Q."/>
            <person name="Zhang X.Y."/>
            <person name="Comes H.P."/>
            <person name="Liu X.H."/>
            <person name="Li Y.G."/>
            <person name="Kettle C.J."/>
            <person name="Jalonen R."/>
            <person name="Gaisberger H."/>
            <person name="Ma Y.Z."/>
            <person name="Qiu Y.X."/>
        </authorList>
    </citation>
    <scope>NUCLEOTIDE SEQUENCE [LARGE SCALE GENOMIC DNA]</scope>
    <source>
        <strain evidence="2">Hangzhou</strain>
    </source>
</reference>
<evidence type="ECO:0000313" key="3">
    <source>
        <dbReference type="Proteomes" id="UP001415857"/>
    </source>
</evidence>
<feature type="signal peptide" evidence="1">
    <location>
        <begin position="1"/>
        <end position="27"/>
    </location>
</feature>
<feature type="chain" id="PRO_5042868050" evidence="1">
    <location>
        <begin position="28"/>
        <end position="79"/>
    </location>
</feature>
<comment type="caution">
    <text evidence="2">The sequence shown here is derived from an EMBL/GenBank/DDBJ whole genome shotgun (WGS) entry which is preliminary data.</text>
</comment>
<dbReference type="Proteomes" id="UP001415857">
    <property type="component" value="Unassembled WGS sequence"/>
</dbReference>
<name>A0AAP0NDU8_LIQFO</name>
<organism evidence="2 3">
    <name type="scientific">Liquidambar formosana</name>
    <name type="common">Formosan gum</name>
    <dbReference type="NCBI Taxonomy" id="63359"/>
    <lineage>
        <taxon>Eukaryota</taxon>
        <taxon>Viridiplantae</taxon>
        <taxon>Streptophyta</taxon>
        <taxon>Embryophyta</taxon>
        <taxon>Tracheophyta</taxon>
        <taxon>Spermatophyta</taxon>
        <taxon>Magnoliopsida</taxon>
        <taxon>eudicotyledons</taxon>
        <taxon>Gunneridae</taxon>
        <taxon>Pentapetalae</taxon>
        <taxon>Saxifragales</taxon>
        <taxon>Altingiaceae</taxon>
        <taxon>Liquidambar</taxon>
    </lineage>
</organism>
<accession>A0AAP0NDU8</accession>
<dbReference type="EMBL" id="JBBPBK010000014">
    <property type="protein sequence ID" value="KAK9270923.1"/>
    <property type="molecule type" value="Genomic_DNA"/>
</dbReference>
<keyword evidence="1" id="KW-0732">Signal</keyword>
<keyword evidence="3" id="KW-1185">Reference proteome</keyword>
<evidence type="ECO:0000256" key="1">
    <source>
        <dbReference type="SAM" id="SignalP"/>
    </source>
</evidence>
<evidence type="ECO:0000313" key="2">
    <source>
        <dbReference type="EMBL" id="KAK9270923.1"/>
    </source>
</evidence>
<dbReference type="InterPro" id="IPR049306">
    <property type="entry name" value="GLV1-2"/>
</dbReference>
<proteinExistence type="predicted"/>
<dbReference type="AlphaFoldDB" id="A0AAP0NDU8"/>
<dbReference type="Pfam" id="PF21529">
    <property type="entry name" value="GLV1-2"/>
    <property type="match status" value="1"/>
</dbReference>
<sequence>MKPIVPCKVALLVALFFFSILLVVVEAEQISRTDTTHGADASRSSHDELFAMEGDGYRGEGDLVAMDYSPARKKTPIHN</sequence>